<dbReference type="SUPFAM" id="SSF52402">
    <property type="entry name" value="Adenine nucleotide alpha hydrolases-like"/>
    <property type="match status" value="2"/>
</dbReference>
<dbReference type="PANTHER" id="PTHR46268">
    <property type="entry name" value="STRESS RESPONSE PROTEIN NHAX"/>
    <property type="match status" value="1"/>
</dbReference>
<comment type="similarity">
    <text evidence="1">Belongs to the universal stress protein A family.</text>
</comment>
<dbReference type="CDD" id="cd00293">
    <property type="entry name" value="USP-like"/>
    <property type="match status" value="2"/>
</dbReference>
<accession>A0A0F9R2J3</accession>
<reference evidence="3" key="1">
    <citation type="journal article" date="2015" name="Nature">
        <title>Complex archaea that bridge the gap between prokaryotes and eukaryotes.</title>
        <authorList>
            <person name="Spang A."/>
            <person name="Saw J.H."/>
            <person name="Jorgensen S.L."/>
            <person name="Zaremba-Niedzwiedzka K."/>
            <person name="Martijn J."/>
            <person name="Lind A.E."/>
            <person name="van Eijk R."/>
            <person name="Schleper C."/>
            <person name="Guy L."/>
            <person name="Ettema T.J."/>
        </authorList>
    </citation>
    <scope>NUCLEOTIDE SEQUENCE</scope>
</reference>
<sequence length="288" mass="32163">MTTDKKYILACIDGSPLSSSVVEHAIWLANNSQLPITFLHTIEHSHVSEHPDHEGNFTPNMTENLLHDLTDEERLESKRLIAEGKIILSKAEQRAEQANVTNINIKQRHGSVSQALLDLDMDIEMIVLGATGEDHQDDKKGLGSQLEHAIRSTQRPLMIVKKSFVAPRHLMLAYNGSPLSKKAIDIINKDMFSTQSLNIHIVSVQKNNEDAQQLVNEVETALSSSKCIVKTTALTGDPLVKLSQYQQEHHIDLTMMGAFSHGKIHGFMFGSFTTQMLLDGDSNYFLLR</sequence>
<evidence type="ECO:0000313" key="3">
    <source>
        <dbReference type="EMBL" id="KKN50795.1"/>
    </source>
</evidence>
<dbReference type="Gene3D" id="3.40.50.12370">
    <property type="match status" value="1"/>
</dbReference>
<organism evidence="3">
    <name type="scientific">marine sediment metagenome</name>
    <dbReference type="NCBI Taxonomy" id="412755"/>
    <lineage>
        <taxon>unclassified sequences</taxon>
        <taxon>metagenomes</taxon>
        <taxon>ecological metagenomes</taxon>
    </lineage>
</organism>
<proteinExistence type="inferred from homology"/>
<dbReference type="EMBL" id="LAZR01001095">
    <property type="protein sequence ID" value="KKN50795.1"/>
    <property type="molecule type" value="Genomic_DNA"/>
</dbReference>
<dbReference type="Pfam" id="PF00582">
    <property type="entry name" value="Usp"/>
    <property type="match status" value="1"/>
</dbReference>
<protein>
    <recommendedName>
        <fullName evidence="2">UspA domain-containing protein</fullName>
    </recommendedName>
</protein>
<dbReference type="AlphaFoldDB" id="A0A0F9R2J3"/>
<feature type="domain" description="UspA" evidence="2">
    <location>
        <begin position="8"/>
        <end position="161"/>
    </location>
</feature>
<evidence type="ECO:0000256" key="1">
    <source>
        <dbReference type="ARBA" id="ARBA00008791"/>
    </source>
</evidence>
<dbReference type="PANTHER" id="PTHR46268:SF6">
    <property type="entry name" value="UNIVERSAL STRESS PROTEIN UP12"/>
    <property type="match status" value="1"/>
</dbReference>
<name>A0A0F9R2J3_9ZZZZ</name>
<gene>
    <name evidence="3" type="ORF">LCGC14_0629130</name>
</gene>
<evidence type="ECO:0000259" key="2">
    <source>
        <dbReference type="Pfam" id="PF00582"/>
    </source>
</evidence>
<comment type="caution">
    <text evidence="3">The sequence shown here is derived from an EMBL/GenBank/DDBJ whole genome shotgun (WGS) entry which is preliminary data.</text>
</comment>
<dbReference type="InterPro" id="IPR006016">
    <property type="entry name" value="UspA"/>
</dbReference>